<evidence type="ECO:0000313" key="8">
    <source>
        <dbReference type="Proteomes" id="UP000321197"/>
    </source>
</evidence>
<feature type="domain" description="HAMP" evidence="6">
    <location>
        <begin position="442"/>
        <end position="493"/>
    </location>
</feature>
<keyword evidence="4" id="KW-1133">Transmembrane helix</keyword>
<keyword evidence="4" id="KW-0812">Transmembrane</keyword>
<dbReference type="OrthoDB" id="9760371at2"/>
<gene>
    <name evidence="7" type="ORF">MHY01S_28380</name>
</gene>
<comment type="similarity">
    <text evidence="2">Belongs to the methyl-accepting chemotaxis (MCP) protein family.</text>
</comment>
<organism evidence="7 8">
    <name type="scientific">Meiothermus hypogaeus NBRC 106114</name>
    <dbReference type="NCBI Taxonomy" id="1227553"/>
    <lineage>
        <taxon>Bacteria</taxon>
        <taxon>Thermotogati</taxon>
        <taxon>Deinococcota</taxon>
        <taxon>Deinococci</taxon>
        <taxon>Thermales</taxon>
        <taxon>Thermaceae</taxon>
        <taxon>Meiothermus</taxon>
    </lineage>
</organism>
<dbReference type="PROSITE" id="PS50885">
    <property type="entry name" value="HAMP"/>
    <property type="match status" value="2"/>
</dbReference>
<dbReference type="GO" id="GO:0007165">
    <property type="term" value="P:signal transduction"/>
    <property type="evidence" value="ECO:0007669"/>
    <property type="project" value="UniProtKB-KW"/>
</dbReference>
<evidence type="ECO:0000256" key="2">
    <source>
        <dbReference type="ARBA" id="ARBA00029447"/>
    </source>
</evidence>
<dbReference type="InterPro" id="IPR003660">
    <property type="entry name" value="HAMP_dom"/>
</dbReference>
<evidence type="ECO:0000256" key="1">
    <source>
        <dbReference type="ARBA" id="ARBA00023224"/>
    </source>
</evidence>
<sequence>MALQRDFREVEIKQVGLLGAQSRKVRVDAETLEAPNTGFFGNLRIPYKLALLVIPLLFPIFYLLFSLVSEQRSDINFVRAEKQGVLFLQYTSSVIKALAEHRGMSAAVLSGNQDLAIERSKKAEEVQRSLSLLQQINRAEGDPFGLDKDLETLKVNWNTLQAVNQSANRSFIEHTRLIQQVFSLNERIAFGSNLLLDPTRQSYWLVDAVVYRLPPVMEALSQIQGLGTTALQSRALSPEQEKRLSGLLATLANRGTNLGEIASLTAPLERTVQNALNANPILGNTLSERVNSARAITESAADLTRREVLSKQFALGPTLYFEQLSRPVDAYFAVNNAGLSQLNVVLDQRLGQLVNNQVLSLFIVISTLVLALWLIVGVLNSILAPVRELTKTARHLGEGNLSSLVLIRSNDELGLVGKTLNQSILTLRSLVEQQEEERQRGLQLQQNVQRFLDIASEIAQGDLTKRGEVSNDVLGNVVDAVNLTLEEIAYLLKGVKQAADSVNETAAQMDQLTSSIASGALLQAQEVSQVQNQTQVVTSSIRQMAESAGITAQAARQTLESAQLGRQAVTQTLAGMSDIRMEMQVIAESITALAQRSAEIESITKVLEDFASQTNLLALNASFEAAGAGAAGRRFAIVADEIRKLAEESARETNRVSHLVQQVQSEITRVVGLVQDGVREVETGYSVANSAGSRLEEIAQLAAQSANLAQEISSLAQSQVSVVERVDQAVQKIAHTAQQTGTESQEGRQSAEAMRVLAQELARNLSRFRLPD</sequence>
<feature type="domain" description="Methyl-accepting transducer" evidence="5">
    <location>
        <begin position="498"/>
        <end position="734"/>
    </location>
</feature>
<dbReference type="InterPro" id="IPR004089">
    <property type="entry name" value="MCPsignal_dom"/>
</dbReference>
<dbReference type="Proteomes" id="UP000321197">
    <property type="component" value="Unassembled WGS sequence"/>
</dbReference>
<dbReference type="SUPFAM" id="SSF158472">
    <property type="entry name" value="HAMP domain-like"/>
    <property type="match status" value="1"/>
</dbReference>
<feature type="transmembrane region" description="Helical" evidence="4">
    <location>
        <begin position="358"/>
        <end position="379"/>
    </location>
</feature>
<dbReference type="GO" id="GO:0004888">
    <property type="term" value="F:transmembrane signaling receptor activity"/>
    <property type="evidence" value="ECO:0007669"/>
    <property type="project" value="InterPro"/>
</dbReference>
<evidence type="ECO:0000256" key="4">
    <source>
        <dbReference type="SAM" id="Phobius"/>
    </source>
</evidence>
<evidence type="ECO:0000256" key="3">
    <source>
        <dbReference type="PROSITE-ProRule" id="PRU00284"/>
    </source>
</evidence>
<keyword evidence="1 3" id="KW-0807">Transducer</keyword>
<dbReference type="InterPro" id="IPR004090">
    <property type="entry name" value="Chemotax_Me-accpt_rcpt"/>
</dbReference>
<dbReference type="Gene3D" id="6.10.340.10">
    <property type="match status" value="1"/>
</dbReference>
<dbReference type="PANTHER" id="PTHR32089:SF114">
    <property type="entry name" value="METHYL-ACCEPTING CHEMOTAXIS PROTEIN MCPB"/>
    <property type="match status" value="1"/>
</dbReference>
<dbReference type="SMART" id="SM00283">
    <property type="entry name" value="MA"/>
    <property type="match status" value="1"/>
</dbReference>
<feature type="domain" description="HAMP" evidence="6">
    <location>
        <begin position="380"/>
        <end position="432"/>
    </location>
</feature>
<feature type="transmembrane region" description="Helical" evidence="4">
    <location>
        <begin position="45"/>
        <end position="65"/>
    </location>
</feature>
<dbReference type="PANTHER" id="PTHR32089">
    <property type="entry name" value="METHYL-ACCEPTING CHEMOTAXIS PROTEIN MCPB"/>
    <property type="match status" value="1"/>
</dbReference>
<dbReference type="GO" id="GO:0006935">
    <property type="term" value="P:chemotaxis"/>
    <property type="evidence" value="ECO:0007669"/>
    <property type="project" value="InterPro"/>
</dbReference>
<dbReference type="SUPFAM" id="SSF58104">
    <property type="entry name" value="Methyl-accepting chemotaxis protein (MCP) signaling domain"/>
    <property type="match status" value="1"/>
</dbReference>
<protein>
    <submittedName>
        <fullName evidence="7">Methyl-accepting chemotaxis protein</fullName>
    </submittedName>
</protein>
<proteinExistence type="inferred from homology"/>
<reference evidence="7 8" key="1">
    <citation type="submission" date="2019-07" db="EMBL/GenBank/DDBJ databases">
        <title>Whole genome shotgun sequence of Meiothermus hypogaeus NBRC 106114.</title>
        <authorList>
            <person name="Hosoyama A."/>
            <person name="Uohara A."/>
            <person name="Ohji S."/>
            <person name="Ichikawa N."/>
        </authorList>
    </citation>
    <scope>NUCLEOTIDE SEQUENCE [LARGE SCALE GENOMIC DNA]</scope>
    <source>
        <strain evidence="7 8">NBRC 106114</strain>
    </source>
</reference>
<dbReference type="RefSeq" id="WP_119342151.1">
    <property type="nucleotide sequence ID" value="NZ_BJXL01000119.1"/>
</dbReference>
<dbReference type="PROSITE" id="PS50111">
    <property type="entry name" value="CHEMOTAXIS_TRANSDUC_2"/>
    <property type="match status" value="1"/>
</dbReference>
<dbReference type="Gene3D" id="1.10.287.950">
    <property type="entry name" value="Methyl-accepting chemotaxis protein"/>
    <property type="match status" value="1"/>
</dbReference>
<dbReference type="EMBL" id="BJXL01000119">
    <property type="protein sequence ID" value="GEM84672.1"/>
    <property type="molecule type" value="Genomic_DNA"/>
</dbReference>
<dbReference type="PRINTS" id="PR00260">
    <property type="entry name" value="CHEMTRNSDUCR"/>
</dbReference>
<dbReference type="Pfam" id="PF00672">
    <property type="entry name" value="HAMP"/>
    <property type="match status" value="1"/>
</dbReference>
<name>A0A511R6W6_9DEIN</name>
<dbReference type="CDD" id="cd06225">
    <property type="entry name" value="HAMP"/>
    <property type="match status" value="1"/>
</dbReference>
<evidence type="ECO:0000259" key="6">
    <source>
        <dbReference type="PROSITE" id="PS50885"/>
    </source>
</evidence>
<dbReference type="GO" id="GO:0016020">
    <property type="term" value="C:membrane"/>
    <property type="evidence" value="ECO:0007669"/>
    <property type="project" value="InterPro"/>
</dbReference>
<dbReference type="Pfam" id="PF00015">
    <property type="entry name" value="MCPsignal"/>
    <property type="match status" value="1"/>
</dbReference>
<evidence type="ECO:0000259" key="5">
    <source>
        <dbReference type="PROSITE" id="PS50111"/>
    </source>
</evidence>
<dbReference type="AlphaFoldDB" id="A0A511R6W6"/>
<accession>A0A511R6W6</accession>
<dbReference type="SMART" id="SM00304">
    <property type="entry name" value="HAMP"/>
    <property type="match status" value="2"/>
</dbReference>
<keyword evidence="4" id="KW-0472">Membrane</keyword>
<comment type="caution">
    <text evidence="7">The sequence shown here is derived from an EMBL/GenBank/DDBJ whole genome shotgun (WGS) entry which is preliminary data.</text>
</comment>
<evidence type="ECO:0000313" key="7">
    <source>
        <dbReference type="EMBL" id="GEM84672.1"/>
    </source>
</evidence>